<gene>
    <name evidence="5" type="primary">FASTKD2</name>
</gene>
<dbReference type="GO" id="GO:0035770">
    <property type="term" value="C:ribonucleoprotein granule"/>
    <property type="evidence" value="ECO:0007669"/>
    <property type="project" value="Ensembl"/>
</dbReference>
<dbReference type="GO" id="GO:0019843">
    <property type="term" value="F:rRNA binding"/>
    <property type="evidence" value="ECO:0007669"/>
    <property type="project" value="Ensembl"/>
</dbReference>
<dbReference type="GO" id="GO:0000963">
    <property type="term" value="P:mitochondrial RNA processing"/>
    <property type="evidence" value="ECO:0007669"/>
    <property type="project" value="TreeGrafter"/>
</dbReference>
<dbReference type="GO" id="GO:0042645">
    <property type="term" value="C:mitochondrial nucleoid"/>
    <property type="evidence" value="ECO:0007669"/>
    <property type="project" value="Ensembl"/>
</dbReference>
<dbReference type="GO" id="GO:0070131">
    <property type="term" value="P:positive regulation of mitochondrial translation"/>
    <property type="evidence" value="ECO:0007669"/>
    <property type="project" value="Ensembl"/>
</dbReference>
<evidence type="ECO:0000313" key="5">
    <source>
        <dbReference type="Ensembl" id="ENSPMRP00000000220.1"/>
    </source>
</evidence>
<evidence type="ECO:0000313" key="6">
    <source>
        <dbReference type="Proteomes" id="UP000472272"/>
    </source>
</evidence>
<sequence>MNKNLDCFLRTVRQLQACHYAQSPFSRTTRRAFALRVDGPKSAAHSIYPRRLLSYASPCRLQSSVRFFSQGTLSINADSTNANEQKTADALLDDHVQGPDLMTVAPTQLPSGFLGSPKEVRSTAEEKDEENTPQQFFKDLQKCASPSDVLDLASKFPDAPKYASNFLATMWTLTKKLSEDQKHYERRLMFEHPQFSQVCQCVMQEAKYMWRDDLAYSLLAVVKLGVPQNTRLVQTLLRVCQERLNEFDDRCLSVVANTLQGMEKSKNVEALQVGLQLLVEQRIPKISNVLMLQNMMKGLGKDAPLKLKTKLENKILYHIDQVTVPNAQHMFTLLAEMNYRSVPILNACSNKIIENIPGTPFRRLLNTLRSCKDLLYRNSKLFSAIADYAASVFYMWDTKQVVLFLSAFENVGFRPVDLMDAFAEKVTSDPECLSMRDLVTVLRAYSSLNHTLKSQNQEFLEALNSVLDKYLPKISNVDLLKAVYSFCILGYFPQSALKQLLLDEILHSLVATDGQNIEQNEVMLHTINACLELDGNCITKPAALSVKELPSTPTFSFPDVKEVLLSLLGDESLFRANVPVIHGFSLDFEILMDAEKGIVIPNAEVTDMSDIQRIAVVCAPASALCFASKHPRGRLAMRMRHLRLLSYRVILVHYQEFQKLKKDEAVEFLKGEIFSTEAHLDSD</sequence>
<protein>
    <submittedName>
        <fullName evidence="5">FAST kinase domains 2</fullName>
    </submittedName>
</protein>
<dbReference type="CDD" id="cd23739">
    <property type="entry name" value="TBRG4-like_N"/>
    <property type="match status" value="1"/>
</dbReference>
<evidence type="ECO:0000256" key="2">
    <source>
        <dbReference type="ARBA" id="ARBA00023128"/>
    </source>
</evidence>
<comment type="subcellular location">
    <subcellularLocation>
        <location evidence="1">Mitochondrion</location>
    </subcellularLocation>
</comment>
<dbReference type="GO" id="GO:0006915">
    <property type="term" value="P:apoptotic process"/>
    <property type="evidence" value="ECO:0007669"/>
    <property type="project" value="Ensembl"/>
</dbReference>
<dbReference type="Proteomes" id="UP000472272">
    <property type="component" value="Chromosome 1"/>
</dbReference>
<accession>A0A670HLL4</accession>
<proteinExistence type="predicted"/>
<feature type="region of interest" description="Disordered" evidence="3">
    <location>
        <begin position="112"/>
        <end position="133"/>
    </location>
</feature>
<dbReference type="InterPro" id="IPR013584">
    <property type="entry name" value="RAP"/>
</dbReference>
<dbReference type="PANTHER" id="PTHR21228:SF1">
    <property type="entry name" value="FAST KINASE DOMAIN-CONTAINING PROTEIN 2, MITOCHONDRIAL"/>
    <property type="match status" value="1"/>
</dbReference>
<name>A0A670HLL4_PODMU</name>
<dbReference type="PROSITE" id="PS51286">
    <property type="entry name" value="RAP"/>
    <property type="match status" value="1"/>
</dbReference>
<dbReference type="GO" id="GO:0044528">
    <property type="term" value="P:regulation of mitochondrial mRNA stability"/>
    <property type="evidence" value="ECO:0007669"/>
    <property type="project" value="InterPro"/>
</dbReference>
<evidence type="ECO:0000256" key="3">
    <source>
        <dbReference type="SAM" id="MobiDB-lite"/>
    </source>
</evidence>
<dbReference type="AlphaFoldDB" id="A0A670HLL4"/>
<reference evidence="5" key="3">
    <citation type="submission" date="2025-09" db="UniProtKB">
        <authorList>
            <consortium name="Ensembl"/>
        </authorList>
    </citation>
    <scope>IDENTIFICATION</scope>
</reference>
<feature type="domain" description="RAP" evidence="4">
    <location>
        <begin position="614"/>
        <end position="671"/>
    </location>
</feature>
<dbReference type="Pfam" id="PF06743">
    <property type="entry name" value="FAST_1"/>
    <property type="match status" value="1"/>
</dbReference>
<keyword evidence="2" id="KW-0496">Mitochondrion</keyword>
<evidence type="ECO:0000259" key="4">
    <source>
        <dbReference type="PROSITE" id="PS51286"/>
    </source>
</evidence>
<organism evidence="5 6">
    <name type="scientific">Podarcis muralis</name>
    <name type="common">Wall lizard</name>
    <name type="synonym">Lacerta muralis</name>
    <dbReference type="NCBI Taxonomy" id="64176"/>
    <lineage>
        <taxon>Eukaryota</taxon>
        <taxon>Metazoa</taxon>
        <taxon>Chordata</taxon>
        <taxon>Craniata</taxon>
        <taxon>Vertebrata</taxon>
        <taxon>Euteleostomi</taxon>
        <taxon>Lepidosauria</taxon>
        <taxon>Squamata</taxon>
        <taxon>Bifurcata</taxon>
        <taxon>Unidentata</taxon>
        <taxon>Episquamata</taxon>
        <taxon>Laterata</taxon>
        <taxon>Lacertibaenia</taxon>
        <taxon>Lacertidae</taxon>
        <taxon>Podarcis</taxon>
    </lineage>
</organism>
<dbReference type="InterPro" id="IPR050870">
    <property type="entry name" value="FAST_kinase"/>
</dbReference>
<dbReference type="InterPro" id="IPR010622">
    <property type="entry name" value="FAST_Leu-rich"/>
</dbReference>
<dbReference type="Pfam" id="PF08373">
    <property type="entry name" value="RAP"/>
    <property type="match status" value="1"/>
</dbReference>
<dbReference type="InterPro" id="IPR013579">
    <property type="entry name" value="FAST_2"/>
</dbReference>
<dbReference type="GeneTree" id="ENSGT01030000234607"/>
<dbReference type="OrthoDB" id="9369505at2759"/>
<dbReference type="PANTHER" id="PTHR21228">
    <property type="entry name" value="FAST LEU-RICH DOMAIN-CONTAINING"/>
    <property type="match status" value="1"/>
</dbReference>
<dbReference type="SMART" id="SM00952">
    <property type="entry name" value="RAP"/>
    <property type="match status" value="1"/>
</dbReference>
<reference evidence="5" key="2">
    <citation type="submission" date="2025-08" db="UniProtKB">
        <authorList>
            <consortium name="Ensembl"/>
        </authorList>
    </citation>
    <scope>IDENTIFICATION</scope>
</reference>
<evidence type="ECO:0000256" key="1">
    <source>
        <dbReference type="ARBA" id="ARBA00004173"/>
    </source>
</evidence>
<dbReference type="OMA" id="FEIRMDS"/>
<dbReference type="GO" id="GO:1902775">
    <property type="term" value="P:mitochondrial large ribosomal subunit assembly"/>
    <property type="evidence" value="ECO:0007669"/>
    <property type="project" value="Ensembl"/>
</dbReference>
<dbReference type="Pfam" id="PF08368">
    <property type="entry name" value="FAST_2"/>
    <property type="match status" value="1"/>
</dbReference>
<dbReference type="GO" id="GO:0032543">
    <property type="term" value="P:mitochondrial translation"/>
    <property type="evidence" value="ECO:0007669"/>
    <property type="project" value="Ensembl"/>
</dbReference>
<dbReference type="Ensembl" id="ENSPMRT00000000230.1">
    <property type="protein sequence ID" value="ENSPMRP00000000220.1"/>
    <property type="gene ID" value="ENSPMRG00000000149.1"/>
</dbReference>
<reference evidence="5 6" key="1">
    <citation type="journal article" date="2019" name="Proc. Natl. Acad. Sci. U.S.A.">
        <title>Regulatory changes in pterin and carotenoid genes underlie balanced color polymorphisms in the wall lizard.</title>
        <authorList>
            <person name="Andrade P."/>
            <person name="Pinho C."/>
            <person name="Perez I de Lanuza G."/>
            <person name="Afonso S."/>
            <person name="Brejcha J."/>
            <person name="Rubin C.J."/>
            <person name="Wallerman O."/>
            <person name="Pereira P."/>
            <person name="Sabatino S.J."/>
            <person name="Bellati A."/>
            <person name="Pellitteri-Rosa D."/>
            <person name="Bosakova Z."/>
            <person name="Bunikis I."/>
            <person name="Carretero M.A."/>
            <person name="Feiner N."/>
            <person name="Marsik P."/>
            <person name="Pauperio F."/>
            <person name="Salvi D."/>
            <person name="Soler L."/>
            <person name="While G.M."/>
            <person name="Uller T."/>
            <person name="Font E."/>
            <person name="Andersson L."/>
            <person name="Carneiro M."/>
        </authorList>
    </citation>
    <scope>NUCLEOTIDE SEQUENCE</scope>
</reference>
<keyword evidence="6" id="KW-1185">Reference proteome</keyword>